<protein>
    <recommendedName>
        <fullName evidence="3">Morphogenetic protein</fullName>
    </recommendedName>
</protein>
<organism evidence="1 2">
    <name type="scientific">Kushneria konosiri</name>
    <dbReference type="NCBI Taxonomy" id="698828"/>
    <lineage>
        <taxon>Bacteria</taxon>
        <taxon>Pseudomonadati</taxon>
        <taxon>Pseudomonadota</taxon>
        <taxon>Gammaproteobacteria</taxon>
        <taxon>Oceanospirillales</taxon>
        <taxon>Halomonadaceae</taxon>
        <taxon>Kushneria</taxon>
    </lineage>
</organism>
<dbReference type="Proteomes" id="UP000250025">
    <property type="component" value="Chromosome"/>
</dbReference>
<accession>A0A2Z2H2Y5</accession>
<dbReference type="EMBL" id="CP021323">
    <property type="protein sequence ID" value="ARS51532.1"/>
    <property type="molecule type" value="Genomic_DNA"/>
</dbReference>
<evidence type="ECO:0008006" key="3">
    <source>
        <dbReference type="Google" id="ProtNLM"/>
    </source>
</evidence>
<evidence type="ECO:0000313" key="2">
    <source>
        <dbReference type="Proteomes" id="UP000250025"/>
    </source>
</evidence>
<dbReference type="KEGG" id="kus:B9G99_00295"/>
<dbReference type="OrthoDB" id="72471at2"/>
<name>A0A2Z2H2Y5_9GAMM</name>
<evidence type="ECO:0000313" key="1">
    <source>
        <dbReference type="EMBL" id="ARS51532.1"/>
    </source>
</evidence>
<proteinExistence type="predicted"/>
<dbReference type="AlphaFoldDB" id="A0A2Z2H2Y5"/>
<dbReference type="RefSeq" id="WP_086620240.1">
    <property type="nucleotide sequence ID" value="NZ_CP021323.1"/>
</dbReference>
<keyword evidence="2" id="KW-1185">Reference proteome</keyword>
<gene>
    <name evidence="1" type="ORF">B9G99_00295</name>
</gene>
<sequence length="253" mass="28560">MQTATAAKERPILFSGPMVRALLDGRKTQTRRALKDQPPEGCGEIEGPSMFAPTVFVRGEAQPGPELFGAFSEDGEWSIKCPYGQPGDRLWVREAHVLLPRTAYRGSIGTGTIDQVEHPTDGYTAAVFREGFDRSGAPRWRPSIHMPRWASRILLEVVSVRVERLKDISEKDAKAEGLAEISKDGKMFKFGIPDRDGLPGTDDHGWPWRDWKHSARNAYWQLWESINGDGSWDANPWVWVVEFKRIDQQEKAS</sequence>
<reference evidence="1 2" key="1">
    <citation type="journal article" date="2017" name="Int. J. Syst. Evol. Microbiol.">
        <title>Kushneria konosiri sp. nov., isolated from the Korean salt-fermented seafood Daemi-jeot.</title>
        <authorList>
            <person name="Yun J.H."/>
            <person name="Park S.K."/>
            <person name="Lee J.Y."/>
            <person name="Jung M.J."/>
            <person name="Bae J.W."/>
        </authorList>
    </citation>
    <scope>NUCLEOTIDE SEQUENCE [LARGE SCALE GENOMIC DNA]</scope>
    <source>
        <strain evidence="1 2">X49</strain>
    </source>
</reference>